<dbReference type="Proteomes" id="UP000887565">
    <property type="component" value="Unplaced"/>
</dbReference>
<protein>
    <submittedName>
        <fullName evidence="2">Uncharacterized protein</fullName>
    </submittedName>
</protein>
<dbReference type="WBParaSite" id="nRc.2.0.1.t30346-RA">
    <property type="protein sequence ID" value="nRc.2.0.1.t30346-RA"/>
    <property type="gene ID" value="nRc.2.0.1.g30346"/>
</dbReference>
<evidence type="ECO:0000313" key="1">
    <source>
        <dbReference type="Proteomes" id="UP000887565"/>
    </source>
</evidence>
<keyword evidence="1" id="KW-1185">Reference proteome</keyword>
<evidence type="ECO:0000313" key="2">
    <source>
        <dbReference type="WBParaSite" id="nRc.2.0.1.t30346-RA"/>
    </source>
</evidence>
<sequence length="132" mass="15539">MQHFETRLELVRLMHYEKWQYMPNEFCLILHCQEKNFELILSEKSYLHVHHGGHHDRLFRLSRHPLKMRHPQPCYRRLSSTFAYFLRQTSVYQSATNAFFTVVVVKVDTVTSLDFLASLAPPVFVGAIAANC</sequence>
<accession>A0A915JVK8</accession>
<proteinExistence type="predicted"/>
<dbReference type="AlphaFoldDB" id="A0A915JVK8"/>
<name>A0A915JVK8_ROMCU</name>
<reference evidence="2" key="1">
    <citation type="submission" date="2022-11" db="UniProtKB">
        <authorList>
            <consortium name="WormBaseParasite"/>
        </authorList>
    </citation>
    <scope>IDENTIFICATION</scope>
</reference>
<organism evidence="1 2">
    <name type="scientific">Romanomermis culicivorax</name>
    <name type="common">Nematode worm</name>
    <dbReference type="NCBI Taxonomy" id="13658"/>
    <lineage>
        <taxon>Eukaryota</taxon>
        <taxon>Metazoa</taxon>
        <taxon>Ecdysozoa</taxon>
        <taxon>Nematoda</taxon>
        <taxon>Enoplea</taxon>
        <taxon>Dorylaimia</taxon>
        <taxon>Mermithida</taxon>
        <taxon>Mermithoidea</taxon>
        <taxon>Mermithidae</taxon>
        <taxon>Romanomermis</taxon>
    </lineage>
</organism>